<dbReference type="OrthoDB" id="3862662at2759"/>
<evidence type="ECO:0000313" key="3">
    <source>
        <dbReference type="Proteomes" id="UP001056012"/>
    </source>
</evidence>
<dbReference type="VEuPathDB" id="FungiDB:yc1106_07642"/>
<reference evidence="2" key="1">
    <citation type="submission" date="2021-12" db="EMBL/GenBank/DDBJ databases">
        <title>Curvularia clavata genome.</title>
        <authorList>
            <person name="Cao Y."/>
        </authorList>
    </citation>
    <scope>NUCLEOTIDE SEQUENCE</scope>
    <source>
        <strain evidence="2">Yc1106</strain>
    </source>
</reference>
<dbReference type="Proteomes" id="UP001056012">
    <property type="component" value="Chromosome 5"/>
</dbReference>
<dbReference type="AlphaFoldDB" id="A0A9Q8ZGN9"/>
<accession>A0A9Q8ZGN9</accession>
<organism evidence="2 3">
    <name type="scientific">Curvularia clavata</name>
    <dbReference type="NCBI Taxonomy" id="95742"/>
    <lineage>
        <taxon>Eukaryota</taxon>
        <taxon>Fungi</taxon>
        <taxon>Dikarya</taxon>
        <taxon>Ascomycota</taxon>
        <taxon>Pezizomycotina</taxon>
        <taxon>Dothideomycetes</taxon>
        <taxon>Pleosporomycetidae</taxon>
        <taxon>Pleosporales</taxon>
        <taxon>Pleosporineae</taxon>
        <taxon>Pleosporaceae</taxon>
        <taxon>Curvularia</taxon>
    </lineage>
</organism>
<evidence type="ECO:0000313" key="2">
    <source>
        <dbReference type="EMBL" id="USP80368.1"/>
    </source>
</evidence>
<feature type="compositionally biased region" description="Polar residues" evidence="1">
    <location>
        <begin position="47"/>
        <end position="63"/>
    </location>
</feature>
<proteinExistence type="predicted"/>
<gene>
    <name evidence="2" type="ORF">yc1106_07642</name>
</gene>
<sequence>MPECSLCQRTGRKCEYTDPPDPLPTAAEFAAMRTRLDYVEERLASSADQSFTESRSSPATSNRTHLDPIDPHNLGWSAFSPTNSNSLAMSQDHSKVDFPVALFLDIDYFVWAGMRLPHPSVSIPMEQSILLIRSKDVLALLNQGNVLIETSRDYFDTIHSWMPILSKKRMDLGISVHNSGSDLAMLFLAMK</sequence>
<name>A0A9Q8ZGN9_CURCL</name>
<evidence type="ECO:0000256" key="1">
    <source>
        <dbReference type="SAM" id="MobiDB-lite"/>
    </source>
</evidence>
<dbReference type="EMBL" id="CP089278">
    <property type="protein sequence ID" value="USP80368.1"/>
    <property type="molecule type" value="Genomic_DNA"/>
</dbReference>
<feature type="region of interest" description="Disordered" evidence="1">
    <location>
        <begin position="47"/>
        <end position="69"/>
    </location>
</feature>
<keyword evidence="3" id="KW-1185">Reference proteome</keyword>
<protein>
    <submittedName>
        <fullName evidence="2">Uncharacterized protein</fullName>
    </submittedName>
</protein>